<name>A0A0D0CFN2_9AGAM</name>
<reference evidence="2" key="2">
    <citation type="submission" date="2015-01" db="EMBL/GenBank/DDBJ databases">
        <title>Evolutionary Origins and Diversification of the Mycorrhizal Mutualists.</title>
        <authorList>
            <consortium name="DOE Joint Genome Institute"/>
            <consortium name="Mycorrhizal Genomics Consortium"/>
            <person name="Kohler A."/>
            <person name="Kuo A."/>
            <person name="Nagy L.G."/>
            <person name="Floudas D."/>
            <person name="Copeland A."/>
            <person name="Barry K.W."/>
            <person name="Cichocki N."/>
            <person name="Veneault-Fourrey C."/>
            <person name="LaButti K."/>
            <person name="Lindquist E.A."/>
            <person name="Lipzen A."/>
            <person name="Lundell T."/>
            <person name="Morin E."/>
            <person name="Murat C."/>
            <person name="Riley R."/>
            <person name="Ohm R."/>
            <person name="Sun H."/>
            <person name="Tunlid A."/>
            <person name="Henrissat B."/>
            <person name="Grigoriev I.V."/>
            <person name="Hibbett D.S."/>
            <person name="Martin F."/>
        </authorList>
    </citation>
    <scope>NUCLEOTIDE SEQUENCE [LARGE SCALE GENOMIC DNA]</scope>
    <source>
        <strain evidence="2">Ve08.2h10</strain>
    </source>
</reference>
<evidence type="ECO:0000313" key="2">
    <source>
        <dbReference type="Proteomes" id="UP000054538"/>
    </source>
</evidence>
<gene>
    <name evidence="1" type="ORF">PAXRUDRAFT_176387</name>
</gene>
<keyword evidence="2" id="KW-1185">Reference proteome</keyword>
<sequence length="255" mass="29065">MPFGLEDPNGAVILDFTTEEHIDAHQQLIDNGIPEAQASTVLANLWTQANEKDKAQWAERVVQEALAEEEVADMQLKTKLSAREVDKEDAKILQEECCKNKGKFTPVKHVKVPLEPIILPSQNTLCKLKAGNFCKLWYFTNDSLTDAEKSGACALDDNYLTQSQTPDRMLSFVPAVIAKDKTPVIQDENLTWEQFEQVALCMVGAMHDHKWTDDRIEMHLKFWTTLENHPWCYSCSKYSPKALLCYQGQQCCCWH</sequence>
<organism evidence="1 2">
    <name type="scientific">Paxillus rubicundulus Ve08.2h10</name>
    <dbReference type="NCBI Taxonomy" id="930991"/>
    <lineage>
        <taxon>Eukaryota</taxon>
        <taxon>Fungi</taxon>
        <taxon>Dikarya</taxon>
        <taxon>Basidiomycota</taxon>
        <taxon>Agaricomycotina</taxon>
        <taxon>Agaricomycetes</taxon>
        <taxon>Agaricomycetidae</taxon>
        <taxon>Boletales</taxon>
        <taxon>Paxilineae</taxon>
        <taxon>Paxillaceae</taxon>
        <taxon>Paxillus</taxon>
    </lineage>
</organism>
<evidence type="ECO:0000313" key="1">
    <source>
        <dbReference type="EMBL" id="KIK74218.1"/>
    </source>
</evidence>
<protein>
    <submittedName>
        <fullName evidence="1">Uncharacterized protein</fullName>
    </submittedName>
</protein>
<dbReference type="InParanoid" id="A0A0D0CFN2"/>
<dbReference type="OrthoDB" id="2688210at2759"/>
<dbReference type="EMBL" id="KN829063">
    <property type="protein sequence ID" value="KIK74218.1"/>
    <property type="molecule type" value="Genomic_DNA"/>
</dbReference>
<dbReference type="HOGENOM" id="CLU_052398_0_2_1"/>
<dbReference type="AlphaFoldDB" id="A0A0D0CFN2"/>
<reference evidence="1 2" key="1">
    <citation type="submission" date="2014-04" db="EMBL/GenBank/DDBJ databases">
        <authorList>
            <consortium name="DOE Joint Genome Institute"/>
            <person name="Kuo A."/>
            <person name="Kohler A."/>
            <person name="Jargeat P."/>
            <person name="Nagy L.G."/>
            <person name="Floudas D."/>
            <person name="Copeland A."/>
            <person name="Barry K.W."/>
            <person name="Cichocki N."/>
            <person name="Veneault-Fourrey C."/>
            <person name="LaButti K."/>
            <person name="Lindquist E.A."/>
            <person name="Lipzen A."/>
            <person name="Lundell T."/>
            <person name="Morin E."/>
            <person name="Murat C."/>
            <person name="Sun H."/>
            <person name="Tunlid A."/>
            <person name="Henrissat B."/>
            <person name="Grigoriev I.V."/>
            <person name="Hibbett D.S."/>
            <person name="Martin F."/>
            <person name="Nordberg H.P."/>
            <person name="Cantor M.N."/>
            <person name="Hua S.X."/>
        </authorList>
    </citation>
    <scope>NUCLEOTIDE SEQUENCE [LARGE SCALE GENOMIC DNA]</scope>
    <source>
        <strain evidence="1 2">Ve08.2h10</strain>
    </source>
</reference>
<dbReference type="Proteomes" id="UP000054538">
    <property type="component" value="Unassembled WGS sequence"/>
</dbReference>
<proteinExistence type="predicted"/>
<accession>A0A0D0CFN2</accession>